<organism evidence="1 2">
    <name type="scientific">Protopolystoma xenopodis</name>
    <dbReference type="NCBI Taxonomy" id="117903"/>
    <lineage>
        <taxon>Eukaryota</taxon>
        <taxon>Metazoa</taxon>
        <taxon>Spiralia</taxon>
        <taxon>Lophotrochozoa</taxon>
        <taxon>Platyhelminthes</taxon>
        <taxon>Monogenea</taxon>
        <taxon>Polyopisthocotylea</taxon>
        <taxon>Polystomatidea</taxon>
        <taxon>Polystomatidae</taxon>
        <taxon>Protopolystoma</taxon>
    </lineage>
</organism>
<gene>
    <name evidence="1" type="ORF">PXEA_LOCUS745</name>
</gene>
<accession>A0A3S4ZMS0</accession>
<reference evidence="1" key="1">
    <citation type="submission" date="2018-11" db="EMBL/GenBank/DDBJ databases">
        <authorList>
            <consortium name="Pathogen Informatics"/>
        </authorList>
    </citation>
    <scope>NUCLEOTIDE SEQUENCE</scope>
</reference>
<dbReference type="Proteomes" id="UP000784294">
    <property type="component" value="Unassembled WGS sequence"/>
</dbReference>
<evidence type="ECO:0000313" key="2">
    <source>
        <dbReference type="Proteomes" id="UP000784294"/>
    </source>
</evidence>
<proteinExistence type="predicted"/>
<sequence>MAYRTDNKIRYFSLYLLKFVLIIAPHDSVTELLKLQYECIYQLISTIDGDTDYLSYFSTKFELSTRPSMACRSDSKAKANSSDLPVSDETDFCTFPLLIKVQLLVPVFAYRTNGDRSKPSFK</sequence>
<protein>
    <submittedName>
        <fullName evidence="1">Uncharacterized protein</fullName>
    </submittedName>
</protein>
<comment type="caution">
    <text evidence="1">The sequence shown here is derived from an EMBL/GenBank/DDBJ whole genome shotgun (WGS) entry which is preliminary data.</text>
</comment>
<dbReference type="EMBL" id="CAAALY010001455">
    <property type="protein sequence ID" value="VEL07305.1"/>
    <property type="molecule type" value="Genomic_DNA"/>
</dbReference>
<keyword evidence="2" id="KW-1185">Reference proteome</keyword>
<dbReference type="AlphaFoldDB" id="A0A3S4ZMS0"/>
<evidence type="ECO:0000313" key="1">
    <source>
        <dbReference type="EMBL" id="VEL07305.1"/>
    </source>
</evidence>
<name>A0A3S4ZMS0_9PLAT</name>